<dbReference type="RefSeq" id="WP_077838038.1">
    <property type="nucleotide sequence ID" value="NZ_CP144906.1"/>
</dbReference>
<evidence type="ECO:0000313" key="9">
    <source>
        <dbReference type="EMBL" id="OOP72232.1"/>
    </source>
</evidence>
<evidence type="ECO:0000256" key="1">
    <source>
        <dbReference type="ARBA" id="ARBA00004496"/>
    </source>
</evidence>
<gene>
    <name evidence="8" type="primary">ohrR_2</name>
    <name evidence="9" type="ORF">CBEIBR21_18470</name>
    <name evidence="8" type="ORF">CLBCK_13300</name>
    <name evidence="7" type="ORF">HF849_01255</name>
</gene>
<dbReference type="Proteomes" id="UP000587880">
    <property type="component" value="Unassembled WGS sequence"/>
</dbReference>
<evidence type="ECO:0000256" key="5">
    <source>
        <dbReference type="ARBA" id="ARBA00023163"/>
    </source>
</evidence>
<reference evidence="7 12" key="3">
    <citation type="submission" date="2020-04" db="EMBL/GenBank/DDBJ databases">
        <authorList>
            <person name="Hitch T.C.A."/>
            <person name="Wylensek D."/>
            <person name="Clavel T."/>
        </authorList>
    </citation>
    <scope>NUCLEOTIDE SEQUENCE [LARGE SCALE GENOMIC DNA]</scope>
    <source>
        <strain evidence="7 12">WB01_NA02</strain>
    </source>
</reference>
<dbReference type="GO" id="GO:0003700">
    <property type="term" value="F:DNA-binding transcription factor activity"/>
    <property type="evidence" value="ECO:0007669"/>
    <property type="project" value="InterPro"/>
</dbReference>
<evidence type="ECO:0000259" key="6">
    <source>
        <dbReference type="PROSITE" id="PS50995"/>
    </source>
</evidence>
<evidence type="ECO:0000313" key="12">
    <source>
        <dbReference type="Proteomes" id="UP000587880"/>
    </source>
</evidence>
<dbReference type="PANTHER" id="PTHR33164:SF5">
    <property type="entry name" value="ORGANIC HYDROPEROXIDE RESISTANCE TRANSCRIPTIONAL REGULATOR"/>
    <property type="match status" value="1"/>
</dbReference>
<dbReference type="InterPro" id="IPR000835">
    <property type="entry name" value="HTH_MarR-typ"/>
</dbReference>
<keyword evidence="4" id="KW-0238">DNA-binding</keyword>
<dbReference type="Pfam" id="PF22381">
    <property type="entry name" value="Staph_reg_Sar_Rot"/>
    <property type="match status" value="1"/>
</dbReference>
<dbReference type="Gene3D" id="1.10.10.10">
    <property type="entry name" value="Winged helix-like DNA-binding domain superfamily/Winged helix DNA-binding domain"/>
    <property type="match status" value="1"/>
</dbReference>
<reference evidence="8 11" key="1">
    <citation type="submission" date="2016-05" db="EMBL/GenBank/DDBJ databases">
        <title>Microbial solvent formation.</title>
        <authorList>
            <person name="Poehlein A."/>
            <person name="Montoya Solano J.D."/>
            <person name="Flitsch S."/>
            <person name="Krabben P."/>
            <person name="Duerre P."/>
            <person name="Daniel R."/>
        </authorList>
    </citation>
    <scope>NUCLEOTIDE SEQUENCE [LARGE SCALE GENOMIC DNA]</scope>
    <source>
        <strain evidence="8 11">DSM 53</strain>
    </source>
</reference>
<comment type="caution">
    <text evidence="8">The sequence shown here is derived from an EMBL/GenBank/DDBJ whole genome shotgun (WGS) entry which is preliminary data.</text>
</comment>
<dbReference type="PRINTS" id="PR00598">
    <property type="entry name" value="HTHMARR"/>
</dbReference>
<evidence type="ECO:0000313" key="8">
    <source>
        <dbReference type="EMBL" id="OOM62862.1"/>
    </source>
</evidence>
<dbReference type="PANTHER" id="PTHR33164">
    <property type="entry name" value="TRANSCRIPTIONAL REGULATOR, MARR FAMILY"/>
    <property type="match status" value="1"/>
</dbReference>
<dbReference type="InterPro" id="IPR036390">
    <property type="entry name" value="WH_DNA-bd_sf"/>
</dbReference>
<dbReference type="InterPro" id="IPR039422">
    <property type="entry name" value="MarR/SlyA-like"/>
</dbReference>
<evidence type="ECO:0000256" key="4">
    <source>
        <dbReference type="ARBA" id="ARBA00023125"/>
    </source>
</evidence>
<dbReference type="PROSITE" id="PS50995">
    <property type="entry name" value="HTH_MARR_2"/>
    <property type="match status" value="1"/>
</dbReference>
<dbReference type="SUPFAM" id="SSF46785">
    <property type="entry name" value="Winged helix' DNA-binding domain"/>
    <property type="match status" value="1"/>
</dbReference>
<reference evidence="9 10" key="2">
    <citation type="submission" date="2017-02" db="EMBL/GenBank/DDBJ databases">
        <title>Genome sequence of Clostridium beijerinckii Br21.</title>
        <authorList>
            <person name="Fonseca B.C."/>
            <person name="Guazzaroni M.E."/>
            <person name="Riano-Pachon D.M."/>
            <person name="Reginatto V."/>
        </authorList>
    </citation>
    <scope>NUCLEOTIDE SEQUENCE [LARGE SCALE GENOMIC DNA]</scope>
    <source>
        <strain evidence="9 10">Br21</strain>
    </source>
</reference>
<dbReference type="FunFam" id="1.10.10.10:FF:000163">
    <property type="entry name" value="MarR family transcriptional regulator"/>
    <property type="match status" value="1"/>
</dbReference>
<dbReference type="InterPro" id="IPR036388">
    <property type="entry name" value="WH-like_DNA-bd_sf"/>
</dbReference>
<evidence type="ECO:0000256" key="3">
    <source>
        <dbReference type="ARBA" id="ARBA00023015"/>
    </source>
</evidence>
<dbReference type="EMBL" id="LZZI01000018">
    <property type="protein sequence ID" value="OOM62862.1"/>
    <property type="molecule type" value="Genomic_DNA"/>
</dbReference>
<dbReference type="InterPro" id="IPR055166">
    <property type="entry name" value="Transc_reg_Sar_Rot_HTH"/>
</dbReference>
<name>A0A1S8SC82_CLOBE</name>
<dbReference type="GO" id="GO:0006950">
    <property type="term" value="P:response to stress"/>
    <property type="evidence" value="ECO:0007669"/>
    <property type="project" value="TreeGrafter"/>
</dbReference>
<keyword evidence="3" id="KW-0805">Transcription regulation</keyword>
<proteinExistence type="predicted"/>
<evidence type="ECO:0000256" key="2">
    <source>
        <dbReference type="ARBA" id="ARBA00022490"/>
    </source>
</evidence>
<sequence>MNKSKKYESIKLDNQVCFSLYAASREIIKLYKPILDKFNLTYTQYIAMLVLWEDEKSTVKDIGRRLHLDSGTLTPLLKKIEGMGLITRYRDTNDDRVVIVELTEKGRLLKDDILEVPRQIVCKANISTESAIELKRNLDELLKSLE</sequence>
<feature type="domain" description="HTH marR-type" evidence="6">
    <location>
        <begin position="13"/>
        <end position="143"/>
    </location>
</feature>
<dbReference type="Proteomes" id="UP000190973">
    <property type="component" value="Unassembled WGS sequence"/>
</dbReference>
<dbReference type="GO" id="GO:0003677">
    <property type="term" value="F:DNA binding"/>
    <property type="evidence" value="ECO:0007669"/>
    <property type="project" value="UniProtKB-KW"/>
</dbReference>
<accession>A0A1S8SC82</accession>
<protein>
    <submittedName>
        <fullName evidence="7">MarR family transcriptional regulator</fullName>
    </submittedName>
    <submittedName>
        <fullName evidence="8">Organic hydroperoxide resistance transcriptional regulator</fullName>
    </submittedName>
</protein>
<organism evidence="8 11">
    <name type="scientific">Clostridium beijerinckii</name>
    <name type="common">Clostridium MP</name>
    <dbReference type="NCBI Taxonomy" id="1520"/>
    <lineage>
        <taxon>Bacteria</taxon>
        <taxon>Bacillati</taxon>
        <taxon>Bacillota</taxon>
        <taxon>Clostridia</taxon>
        <taxon>Eubacteriales</taxon>
        <taxon>Clostridiaceae</taxon>
        <taxon>Clostridium</taxon>
    </lineage>
</organism>
<dbReference type="EMBL" id="MWMH01000006">
    <property type="protein sequence ID" value="OOP72232.1"/>
    <property type="molecule type" value="Genomic_DNA"/>
</dbReference>
<evidence type="ECO:0000313" key="7">
    <source>
        <dbReference type="EMBL" id="NMF03382.1"/>
    </source>
</evidence>
<comment type="subcellular location">
    <subcellularLocation>
        <location evidence="1">Cytoplasm</location>
    </subcellularLocation>
</comment>
<evidence type="ECO:0000313" key="11">
    <source>
        <dbReference type="Proteomes" id="UP000190973"/>
    </source>
</evidence>
<keyword evidence="2" id="KW-0963">Cytoplasm</keyword>
<dbReference type="SMART" id="SM00347">
    <property type="entry name" value="HTH_MARR"/>
    <property type="match status" value="1"/>
</dbReference>
<dbReference type="AlphaFoldDB" id="A0A1S8SC82"/>
<dbReference type="GO" id="GO:0005737">
    <property type="term" value="C:cytoplasm"/>
    <property type="evidence" value="ECO:0007669"/>
    <property type="project" value="UniProtKB-SubCell"/>
</dbReference>
<keyword evidence="5" id="KW-0804">Transcription</keyword>
<dbReference type="Proteomes" id="UP000190959">
    <property type="component" value="Unassembled WGS sequence"/>
</dbReference>
<evidence type="ECO:0000313" key="10">
    <source>
        <dbReference type="Proteomes" id="UP000190959"/>
    </source>
</evidence>
<dbReference type="EMBL" id="JABAGD010000002">
    <property type="protein sequence ID" value="NMF03382.1"/>
    <property type="molecule type" value="Genomic_DNA"/>
</dbReference>